<evidence type="ECO:0000313" key="4">
    <source>
        <dbReference type="Proteomes" id="UP000011659"/>
    </source>
</evidence>
<dbReference type="AlphaFoldDB" id="M0JWP5"/>
<keyword evidence="1" id="KW-0472">Membrane</keyword>
<name>M0JWP5_9EURY</name>
<evidence type="ECO:0000256" key="1">
    <source>
        <dbReference type="SAM" id="Phobius"/>
    </source>
</evidence>
<keyword evidence="4" id="KW-1185">Reference proteome</keyword>
<accession>M0JWP5</accession>
<organism evidence="3 4">
    <name type="scientific">Haloarcula marismortui ATCC 33800</name>
    <dbReference type="NCBI Taxonomy" id="662476"/>
    <lineage>
        <taxon>Archaea</taxon>
        <taxon>Methanobacteriati</taxon>
        <taxon>Methanobacteriota</taxon>
        <taxon>Stenosarchaea group</taxon>
        <taxon>Halobacteria</taxon>
        <taxon>Halobacteriales</taxon>
        <taxon>Haloarculaceae</taxon>
        <taxon>Haloarcula</taxon>
    </lineage>
</organism>
<comment type="caution">
    <text evidence="3">The sequence shown here is derived from an EMBL/GenBank/DDBJ whole genome shotgun (WGS) entry which is preliminary data.</text>
</comment>
<reference evidence="3 4" key="1">
    <citation type="journal article" date="2014" name="PLoS Genet.">
        <title>Phylogenetically driven sequencing of extremely halophilic archaea reveals strategies for static and dynamic osmo-response.</title>
        <authorList>
            <person name="Becker E.A."/>
            <person name="Seitzer P.M."/>
            <person name="Tritt A."/>
            <person name="Larsen D."/>
            <person name="Krusor M."/>
            <person name="Yao A.I."/>
            <person name="Wu D."/>
            <person name="Madern D."/>
            <person name="Eisen J.A."/>
            <person name="Darling A.E."/>
            <person name="Facciotti M.T."/>
        </authorList>
    </citation>
    <scope>NUCLEOTIDE SEQUENCE [LARGE SCALE GENOMIC DNA]</scope>
    <source>
        <strain evidence="3 4">ATCC 33800</strain>
    </source>
</reference>
<dbReference type="InterPro" id="IPR018905">
    <property type="entry name" value="A-galactase_NEW3"/>
</dbReference>
<dbReference type="PATRIC" id="fig|662476.7.peg.2755"/>
<dbReference type="InterPro" id="IPR013783">
    <property type="entry name" value="Ig-like_fold"/>
</dbReference>
<dbReference type="Gene3D" id="2.60.40.10">
    <property type="entry name" value="Immunoglobulins"/>
    <property type="match status" value="2"/>
</dbReference>
<feature type="transmembrane region" description="Helical" evidence="1">
    <location>
        <begin position="627"/>
        <end position="647"/>
    </location>
</feature>
<keyword evidence="1" id="KW-1133">Transmembrane helix</keyword>
<evidence type="ECO:0000259" key="2">
    <source>
        <dbReference type="Pfam" id="PF10633"/>
    </source>
</evidence>
<evidence type="ECO:0000313" key="3">
    <source>
        <dbReference type="EMBL" id="EMA12828.1"/>
    </source>
</evidence>
<dbReference type="EMBL" id="AOLR01000021">
    <property type="protein sequence ID" value="EMA12828.1"/>
    <property type="molecule type" value="Genomic_DNA"/>
</dbReference>
<dbReference type="Pfam" id="PF10633">
    <property type="entry name" value="NPCBM_assoc"/>
    <property type="match status" value="1"/>
</dbReference>
<keyword evidence="1" id="KW-0812">Transmembrane</keyword>
<dbReference type="PANTHER" id="PTHR35902">
    <property type="entry name" value="S-LAYER DOMAIN-LIKE PROTEIN-RELATED"/>
    <property type="match status" value="1"/>
</dbReference>
<sequence>MSEVSLRMKPRTLLTLAVVALLMASGTAIGAVTGSPDFDATFVDNTVTPGEETTLDVVLVNSGTVDSGSTSQGIQNSEVTTARGTTVKVNDGDAPITVTTSKQAVGSVPEGKTSPISFDISVDDDASPGDYTVPVIIEYEYTSYISENDGARDEKTATERVELELEIDDDAAFDVVSVDSGARVDSVGTVAVTVENTGDEPAREASVTLESTNPELTVGSDTSSSRFIDTWEAGEQRTLRYRVGASGDARAEPYQFDLQVDFDDTDGVRKSTSASSLGITPAREQTFSVRGVDSDVAIGDSGTYNVTLHNNGPVTVRDATVSLRSQSSEIAFGESNSAEQYIGTWEPGETRIVSVDASASEDASVRGYAISATVGYNDPEGDSGVDDGIALGIRPEPEQSFELGDVESTLQAGDDGTLEASLTNTGDRTVRNVVLNWESSHDNISPKETQYAVGDLEPGESATVSFDADVSDNANAGPRQFDFVATYRNSEDDRRESDTLEIRQSVDGSADEFIVETTNASVNVGGSSTLEVTITNDAGQRLTDIEAKLFAESPISVSDDQAYVDSLDQGESTTIEFGISASGAAMTKSYPVSVDFQYEEPDGDTPVSDTYRLPVSVTNSGGGSSPLTAIIGVALVAALAIGGYFRFR</sequence>
<proteinExistence type="predicted"/>
<protein>
    <recommendedName>
        <fullName evidence="2">Alpha-galactosidase NEW3 domain-containing protein</fullName>
    </recommendedName>
</protein>
<feature type="domain" description="Alpha-galactosidase NEW3" evidence="2">
    <location>
        <begin position="411"/>
        <end position="487"/>
    </location>
</feature>
<dbReference type="Proteomes" id="UP000011659">
    <property type="component" value="Unassembled WGS sequence"/>
</dbReference>
<dbReference type="PANTHER" id="PTHR35902:SF3">
    <property type="entry name" value="NPCBM-ASSOCIATED, NEW3 DOMAIN OF ALPHA-GALACTOSIDASE"/>
    <property type="match status" value="1"/>
</dbReference>
<gene>
    <name evidence="3" type="ORF">C436_13785</name>
</gene>